<dbReference type="GeneTree" id="ENSGT00390000006786"/>
<dbReference type="InterPro" id="IPR029165">
    <property type="entry name" value="SASRP1"/>
</dbReference>
<dbReference type="Proteomes" id="UP000007648">
    <property type="component" value="Unassembled WGS sequence"/>
</dbReference>
<keyword evidence="3" id="KW-1185">Reference proteome</keyword>
<protein>
    <submittedName>
        <fullName evidence="2">Spermatosis associated serine rich 1</fullName>
    </submittedName>
</protein>
<dbReference type="RefSeq" id="XP_003769163.1">
    <property type="nucleotide sequence ID" value="XM_003769115.2"/>
</dbReference>
<dbReference type="AlphaFoldDB" id="A0A7N4P8T2"/>
<reference evidence="2" key="2">
    <citation type="submission" date="2025-08" db="UniProtKB">
        <authorList>
            <consortium name="Ensembl"/>
        </authorList>
    </citation>
    <scope>IDENTIFICATION</scope>
</reference>
<dbReference type="PANTHER" id="PTHR35845:SF1">
    <property type="entry name" value="SPERMATOGENESIS-ASSOCIATED SERINE-RICH PROTEIN 1"/>
    <property type="match status" value="1"/>
</dbReference>
<evidence type="ECO:0000313" key="3">
    <source>
        <dbReference type="Proteomes" id="UP000007648"/>
    </source>
</evidence>
<dbReference type="KEGG" id="shr:100915252"/>
<evidence type="ECO:0000313" key="2">
    <source>
        <dbReference type="Ensembl" id="ENSSHAP00000034773.1"/>
    </source>
</evidence>
<reference evidence="2 3" key="1">
    <citation type="journal article" date="2011" name="Proc. Natl. Acad. Sci. U.S.A.">
        <title>Genetic diversity and population structure of the endangered marsupial Sarcophilus harrisii (Tasmanian devil).</title>
        <authorList>
            <person name="Miller W."/>
            <person name="Hayes V.M."/>
            <person name="Ratan A."/>
            <person name="Petersen D.C."/>
            <person name="Wittekindt N.E."/>
            <person name="Miller J."/>
            <person name="Walenz B."/>
            <person name="Knight J."/>
            <person name="Qi J."/>
            <person name="Zhao F."/>
            <person name="Wang Q."/>
            <person name="Bedoya-Reina O.C."/>
            <person name="Katiyar N."/>
            <person name="Tomsho L.P."/>
            <person name="Kasson L.M."/>
            <person name="Hardie R.A."/>
            <person name="Woodbridge P."/>
            <person name="Tindall E.A."/>
            <person name="Bertelsen M.F."/>
            <person name="Dixon D."/>
            <person name="Pyecroft S."/>
            <person name="Helgen K.M."/>
            <person name="Lesk A.M."/>
            <person name="Pringle T.H."/>
            <person name="Patterson N."/>
            <person name="Zhang Y."/>
            <person name="Kreiss A."/>
            <person name="Woods G.M."/>
            <person name="Jones M.E."/>
            <person name="Schuster S.C."/>
        </authorList>
    </citation>
    <scope>NUCLEOTIDE SEQUENCE [LARGE SCALE GENOMIC DNA]</scope>
</reference>
<evidence type="ECO:0000256" key="1">
    <source>
        <dbReference type="SAM" id="MobiDB-lite"/>
    </source>
</evidence>
<reference evidence="2" key="3">
    <citation type="submission" date="2025-09" db="UniProtKB">
        <authorList>
            <consortium name="Ensembl"/>
        </authorList>
    </citation>
    <scope>IDENTIFICATION</scope>
</reference>
<dbReference type="Pfam" id="PF15160">
    <property type="entry name" value="SASRP1"/>
    <property type="match status" value="1"/>
</dbReference>
<dbReference type="InParanoid" id="A0A7N4P8T2"/>
<dbReference type="CTD" id="221409"/>
<organism evidence="2 3">
    <name type="scientific">Sarcophilus harrisii</name>
    <name type="common">Tasmanian devil</name>
    <name type="synonym">Sarcophilus laniarius</name>
    <dbReference type="NCBI Taxonomy" id="9305"/>
    <lineage>
        <taxon>Eukaryota</taxon>
        <taxon>Metazoa</taxon>
        <taxon>Chordata</taxon>
        <taxon>Craniata</taxon>
        <taxon>Vertebrata</taxon>
        <taxon>Euteleostomi</taxon>
        <taxon>Mammalia</taxon>
        <taxon>Metatheria</taxon>
        <taxon>Dasyuromorphia</taxon>
        <taxon>Dasyuridae</taxon>
        <taxon>Sarcophilus</taxon>
    </lineage>
</organism>
<sequence>MEPSESFSLVEEAKNDGTNGNGSVEPEEHGPSVNPLTHPVPSSVAESSCCLQVLPKGQASTDHPTADVELLPRPSPFAIDDPLATKIIEKEYPKEIILLHQKDEEWSFYPRHGHLHTYHKGKKCHFDGVFRAYQRFSTEITLDKCFGRKKYDIDERNGLPERTPGDKPYLKPEECPDFYKDGATVTPVNFSRKPYIKKVDTFIPLEPLPKEYHLPYFLKEKKRKKQKEIKEVEELDDWMPAVPLMDWLFPPVPLAKQKVVTV</sequence>
<dbReference type="Ensembl" id="ENSSHAT00000037627.1">
    <property type="protein sequence ID" value="ENSSHAP00000034773.1"/>
    <property type="gene ID" value="ENSSHAG00000030708.1"/>
</dbReference>
<accession>A0A7N4P8T2</accession>
<feature type="region of interest" description="Disordered" evidence="1">
    <location>
        <begin position="1"/>
        <end position="41"/>
    </location>
</feature>
<dbReference type="GeneID" id="100915252"/>
<name>A0A7N4P8T2_SARHA</name>
<dbReference type="OrthoDB" id="186791at2759"/>
<gene>
    <name evidence="2" type="primary">SPATS1</name>
</gene>
<dbReference type="FunCoup" id="A0A7N4P8T2">
    <property type="interactions" value="12"/>
</dbReference>
<dbReference type="PANTHER" id="PTHR35845">
    <property type="entry name" value="SPERMATOGENESIS-ASSOCIATED SERINE-RICH PROTEIN 1"/>
    <property type="match status" value="1"/>
</dbReference>
<proteinExistence type="predicted"/>